<feature type="site" description="Interacts with tRNA; defines subfamily-specific binding signature" evidence="9">
    <location>
        <position position="305"/>
    </location>
</feature>
<feature type="binding site" evidence="9">
    <location>
        <position position="150"/>
    </location>
    <ligand>
        <name>FMN</name>
        <dbReference type="ChEBI" id="CHEBI:58210"/>
    </ligand>
</feature>
<evidence type="ECO:0000256" key="10">
    <source>
        <dbReference type="PIRNR" id="PIRNR006621"/>
    </source>
</evidence>
<feature type="site" description="Interacts with tRNA; defines subfamily-specific binding signature" evidence="9">
    <location>
        <position position="282"/>
    </location>
</feature>
<sequence length="322" mass="35842">MIHSDNSQNTIERLTLAPMEGVVDHLMRDMLTQAGGFDLCVTEFIRVTDALLPKRVFYRLCPELHQAGKTPSGTPVRIQLLGNDPELLAVNALRAIELGSHGVDVNFGCPAKTVNKSKGGAVLLQEPETLFKVMKAIRETVPKPHVVSAKIRLGFDDAHLFHENVNAIQAAGVNELAIHARTKRHGYKPPAYWHEIKTLESFCKMPITANGEIWNAEDAQSCIAASGAHRLMLGRGALAVPNLAACIRYGEDIMPWDRVLGLLQQYAGYEISGDQGLYYPNRVKQWLTYLRIAYPQAQTLFTQIKKLKTKVEILPYFEQSVS</sequence>
<dbReference type="PROSITE" id="PS01136">
    <property type="entry name" value="UPF0034"/>
    <property type="match status" value="1"/>
</dbReference>
<evidence type="ECO:0000256" key="3">
    <source>
        <dbReference type="ARBA" id="ARBA00022630"/>
    </source>
</evidence>
<evidence type="ECO:0000256" key="9">
    <source>
        <dbReference type="HAMAP-Rule" id="MF_02043"/>
    </source>
</evidence>
<evidence type="ECO:0000313" key="13">
    <source>
        <dbReference type="Proteomes" id="UP001163726"/>
    </source>
</evidence>
<organism evidence="12 13">
    <name type="scientific">Catenovulum adriaticum</name>
    <dbReference type="NCBI Taxonomy" id="2984846"/>
    <lineage>
        <taxon>Bacteria</taxon>
        <taxon>Pseudomonadati</taxon>
        <taxon>Pseudomonadota</taxon>
        <taxon>Gammaproteobacteria</taxon>
        <taxon>Alteromonadales</taxon>
        <taxon>Alteromonadaceae</taxon>
        <taxon>Catenovulum</taxon>
    </lineage>
</organism>
<accession>A0ABY7ANV2</accession>
<comment type="similarity">
    <text evidence="9">Belongs to the Dus family. DusC subfamily.</text>
</comment>
<dbReference type="EMBL" id="CP109965">
    <property type="protein sequence ID" value="WAJ70821.1"/>
    <property type="molecule type" value="Genomic_DNA"/>
</dbReference>
<feature type="binding site" evidence="9">
    <location>
        <begin position="234"/>
        <end position="235"/>
    </location>
    <ligand>
        <name>FMN</name>
        <dbReference type="ChEBI" id="CHEBI:58210"/>
    </ligand>
</feature>
<evidence type="ECO:0000313" key="12">
    <source>
        <dbReference type="EMBL" id="WAJ70821.1"/>
    </source>
</evidence>
<protein>
    <recommendedName>
        <fullName evidence="9">tRNA-dihydrouridine(16) synthase</fullName>
        <ecNumber evidence="9">1.3.1.-</ecNumber>
    </recommendedName>
    <alternativeName>
        <fullName evidence="9">U16-specific dihydrouridine synthase</fullName>
        <shortName evidence="9">U16-specific Dus</shortName>
    </alternativeName>
    <alternativeName>
        <fullName evidence="9">tRNA-dihydrouridine synthase C</fullName>
    </alternativeName>
</protein>
<evidence type="ECO:0000256" key="6">
    <source>
        <dbReference type="ARBA" id="ARBA00022857"/>
    </source>
</evidence>
<reference evidence="12" key="1">
    <citation type="submission" date="2022-10" db="EMBL/GenBank/DDBJ databases">
        <title>Catenovulum adriacola sp. nov. isolated in the Harbour of Susak.</title>
        <authorList>
            <person name="Schoch T."/>
            <person name="Reich S.J."/>
            <person name="Stoeferle S."/>
            <person name="Flaiz M."/>
            <person name="Kazda M."/>
            <person name="Riedel C.U."/>
            <person name="Duerre P."/>
        </authorList>
    </citation>
    <scope>NUCLEOTIDE SEQUENCE</scope>
    <source>
        <strain evidence="12">TS8</strain>
    </source>
</reference>
<gene>
    <name evidence="9" type="primary">dusC</name>
    <name evidence="12" type="ORF">OLW01_03140</name>
</gene>
<dbReference type="PIRSF" id="PIRSF006621">
    <property type="entry name" value="Dus"/>
    <property type="match status" value="1"/>
</dbReference>
<dbReference type="InterPro" id="IPR018517">
    <property type="entry name" value="tRNA_hU_synthase_CS"/>
</dbReference>
<feature type="site" description="Interacts with tRNA; defines subfamily-specific binding signature" evidence="9">
    <location>
        <position position="284"/>
    </location>
</feature>
<dbReference type="RefSeq" id="WP_268075166.1">
    <property type="nucleotide sequence ID" value="NZ_CP109965.1"/>
</dbReference>
<dbReference type="InterPro" id="IPR035587">
    <property type="entry name" value="DUS-like_FMN-bd"/>
</dbReference>
<keyword evidence="5 9" id="KW-0819">tRNA processing</keyword>
<proteinExistence type="inferred from homology"/>
<keyword evidence="3 9" id="KW-0285">Flavoprotein</keyword>
<keyword evidence="6 9" id="KW-0521">NADP</keyword>
<feature type="site" description="Interacts with tRNA" evidence="9">
    <location>
        <position position="289"/>
    </location>
</feature>
<keyword evidence="4 9" id="KW-0288">FMN</keyword>
<dbReference type="InterPro" id="IPR042270">
    <property type="entry name" value="DusC_C"/>
</dbReference>
<dbReference type="InterPro" id="IPR013785">
    <property type="entry name" value="Aldolase_TIM"/>
</dbReference>
<comment type="similarity">
    <text evidence="10">Belongs to the dus family.</text>
</comment>
<evidence type="ECO:0000259" key="11">
    <source>
        <dbReference type="Pfam" id="PF01207"/>
    </source>
</evidence>
<dbReference type="Proteomes" id="UP001163726">
    <property type="component" value="Chromosome"/>
</dbReference>
<name>A0ABY7ANV2_9ALTE</name>
<dbReference type="Pfam" id="PF01207">
    <property type="entry name" value="Dus"/>
    <property type="match status" value="1"/>
</dbReference>
<evidence type="ECO:0000256" key="8">
    <source>
        <dbReference type="ARBA" id="ARBA00023002"/>
    </source>
</evidence>
<evidence type="ECO:0000256" key="4">
    <source>
        <dbReference type="ARBA" id="ARBA00022643"/>
    </source>
</evidence>
<evidence type="ECO:0000256" key="1">
    <source>
        <dbReference type="ARBA" id="ARBA00001917"/>
    </source>
</evidence>
<evidence type="ECO:0000256" key="2">
    <source>
        <dbReference type="ARBA" id="ARBA00022555"/>
    </source>
</evidence>
<comment type="cofactor">
    <cofactor evidence="1 9 10">
        <name>FMN</name>
        <dbReference type="ChEBI" id="CHEBI:58210"/>
    </cofactor>
</comment>
<feature type="site" description="Interacts with tRNA" evidence="9">
    <location>
        <position position="187"/>
    </location>
</feature>
<keyword evidence="7 9" id="KW-0694">RNA-binding</keyword>
<dbReference type="EC" id="1.3.1.-" evidence="9"/>
<feature type="site" description="Interacts with tRNA" evidence="9">
    <location>
        <position position="106"/>
    </location>
</feature>
<evidence type="ECO:0000256" key="7">
    <source>
        <dbReference type="ARBA" id="ARBA00022884"/>
    </source>
</evidence>
<feature type="active site" description="Proton donor" evidence="9">
    <location>
        <position position="109"/>
    </location>
</feature>
<dbReference type="Gene3D" id="3.20.20.70">
    <property type="entry name" value="Aldolase class I"/>
    <property type="match status" value="1"/>
</dbReference>
<evidence type="ECO:0000256" key="5">
    <source>
        <dbReference type="ARBA" id="ARBA00022694"/>
    </source>
</evidence>
<keyword evidence="2 9" id="KW-0820">tRNA-binding</keyword>
<dbReference type="InterPro" id="IPR001269">
    <property type="entry name" value="DUS_fam"/>
</dbReference>
<dbReference type="Gene3D" id="1.20.225.30">
    <property type="entry name" value="Dihydrouridine synthase, C-terminal recognition domain"/>
    <property type="match status" value="1"/>
</dbReference>
<feature type="domain" description="DUS-like FMN-binding" evidence="11">
    <location>
        <begin position="15"/>
        <end position="245"/>
    </location>
</feature>
<comment type="function">
    <text evidence="9">Catalyzes the synthesis of 5,6-dihydrouridine (D), a modified base found in the D-loop of most tRNAs, via the reduction of the C5-C6 double bond in target uridines. Specifically modifies U16 in tRNAs.</text>
</comment>
<feature type="binding site" evidence="9">
    <location>
        <begin position="210"/>
        <end position="212"/>
    </location>
    <ligand>
        <name>FMN</name>
        <dbReference type="ChEBI" id="CHEBI:58210"/>
    </ligand>
</feature>
<dbReference type="PANTHER" id="PTHR11082">
    <property type="entry name" value="TRNA-DIHYDROURIDINE SYNTHASE"/>
    <property type="match status" value="1"/>
</dbReference>
<feature type="binding site" evidence="9">
    <location>
        <position position="79"/>
    </location>
    <ligand>
        <name>FMN</name>
        <dbReference type="ChEBI" id="CHEBI:58210"/>
    </ligand>
</feature>
<dbReference type="PANTHER" id="PTHR11082:SF26">
    <property type="entry name" value="TRNA-DIHYDROURIDINE(16) SYNTHASE"/>
    <property type="match status" value="1"/>
</dbReference>
<keyword evidence="8 9" id="KW-0560">Oxidoreductase</keyword>
<dbReference type="SUPFAM" id="SSF51395">
    <property type="entry name" value="FMN-linked oxidoreductases"/>
    <property type="match status" value="1"/>
</dbReference>
<dbReference type="HAMAP" id="MF_02043">
    <property type="entry name" value="DusC_subfam"/>
    <property type="match status" value="1"/>
</dbReference>
<dbReference type="CDD" id="cd02801">
    <property type="entry name" value="DUS_like_FMN"/>
    <property type="match status" value="1"/>
</dbReference>
<keyword evidence="13" id="KW-1185">Reference proteome</keyword>
<feature type="site" description="Interacts with tRNA; defines subfamily-specific binding signature" evidence="9">
    <location>
        <position position="46"/>
    </location>
</feature>
<comment type="catalytic activity">
    <reaction evidence="9">
        <text>5,6-dihydrouridine(16) in tRNA + NAD(+) = uridine(16) in tRNA + NADH + H(+)</text>
        <dbReference type="Rhea" id="RHEA:53380"/>
        <dbReference type="Rhea" id="RHEA-COMP:13543"/>
        <dbReference type="Rhea" id="RHEA-COMP:13544"/>
        <dbReference type="ChEBI" id="CHEBI:15378"/>
        <dbReference type="ChEBI" id="CHEBI:57540"/>
        <dbReference type="ChEBI" id="CHEBI:57945"/>
        <dbReference type="ChEBI" id="CHEBI:65315"/>
        <dbReference type="ChEBI" id="CHEBI:74443"/>
    </reaction>
</comment>
<comment type="catalytic activity">
    <reaction evidence="9">
        <text>5,6-dihydrouridine(16) in tRNA + NADP(+) = uridine(16) in tRNA + NADPH + H(+)</text>
        <dbReference type="Rhea" id="RHEA:53376"/>
        <dbReference type="Rhea" id="RHEA-COMP:13543"/>
        <dbReference type="Rhea" id="RHEA-COMP:13544"/>
        <dbReference type="ChEBI" id="CHEBI:15378"/>
        <dbReference type="ChEBI" id="CHEBI:57783"/>
        <dbReference type="ChEBI" id="CHEBI:58349"/>
        <dbReference type="ChEBI" id="CHEBI:65315"/>
        <dbReference type="ChEBI" id="CHEBI:74443"/>
    </reaction>
</comment>
<dbReference type="InterPro" id="IPR032886">
    <property type="entry name" value="DusC"/>
</dbReference>